<evidence type="ECO:0000313" key="10">
    <source>
        <dbReference type="Proteomes" id="UP001163336"/>
    </source>
</evidence>
<keyword evidence="7" id="KW-1133">Transmembrane helix</keyword>
<evidence type="ECO:0000256" key="6">
    <source>
        <dbReference type="ARBA" id="ARBA00023012"/>
    </source>
</evidence>
<proteinExistence type="predicted"/>
<name>A0ABM8C461_9BURK</name>
<dbReference type="EMBL" id="AP026966">
    <property type="protein sequence ID" value="BDT57989.1"/>
    <property type="molecule type" value="Genomic_DNA"/>
</dbReference>
<dbReference type="Proteomes" id="UP001163336">
    <property type="component" value="Chromosome"/>
</dbReference>
<comment type="catalytic activity">
    <reaction evidence="1">
        <text>ATP + protein L-histidine = ADP + protein N-phospho-L-histidine.</text>
        <dbReference type="EC" id="2.7.13.3"/>
    </reaction>
</comment>
<feature type="transmembrane region" description="Helical" evidence="7">
    <location>
        <begin position="138"/>
        <end position="161"/>
    </location>
</feature>
<gene>
    <name evidence="9" type="ORF">MasN3_14830</name>
</gene>
<keyword evidence="3" id="KW-0597">Phosphoprotein</keyword>
<dbReference type="Gene3D" id="1.10.287.130">
    <property type="match status" value="1"/>
</dbReference>
<dbReference type="Gene3D" id="6.10.340.10">
    <property type="match status" value="1"/>
</dbReference>
<keyword evidence="7" id="KW-0472">Membrane</keyword>
<dbReference type="PROSITE" id="PS50885">
    <property type="entry name" value="HAMP"/>
    <property type="match status" value="1"/>
</dbReference>
<dbReference type="GO" id="GO:0016301">
    <property type="term" value="F:kinase activity"/>
    <property type="evidence" value="ECO:0007669"/>
    <property type="project" value="UniProtKB-KW"/>
</dbReference>
<dbReference type="RefSeq" id="WP_281913328.1">
    <property type="nucleotide sequence ID" value="NZ_AP026966.1"/>
</dbReference>
<dbReference type="PANTHER" id="PTHR45436:SF16">
    <property type="entry name" value="HISTIDINE KINASE"/>
    <property type="match status" value="1"/>
</dbReference>
<dbReference type="InterPro" id="IPR003661">
    <property type="entry name" value="HisK_dim/P_dom"/>
</dbReference>
<organism evidence="9 10">
    <name type="scientific">Massilia varians</name>
    <dbReference type="NCBI Taxonomy" id="457921"/>
    <lineage>
        <taxon>Bacteria</taxon>
        <taxon>Pseudomonadati</taxon>
        <taxon>Pseudomonadota</taxon>
        <taxon>Betaproteobacteria</taxon>
        <taxon>Burkholderiales</taxon>
        <taxon>Oxalobacteraceae</taxon>
        <taxon>Telluria group</taxon>
        <taxon>Massilia</taxon>
    </lineage>
</organism>
<evidence type="ECO:0000256" key="4">
    <source>
        <dbReference type="ARBA" id="ARBA00022679"/>
    </source>
</evidence>
<keyword evidence="10" id="KW-1185">Reference proteome</keyword>
<dbReference type="InterPro" id="IPR036097">
    <property type="entry name" value="HisK_dim/P_sf"/>
</dbReference>
<protein>
    <recommendedName>
        <fullName evidence="2">histidine kinase</fullName>
        <ecNumber evidence="2">2.7.13.3</ecNumber>
    </recommendedName>
</protein>
<keyword evidence="4" id="KW-0808">Transferase</keyword>
<evidence type="ECO:0000256" key="3">
    <source>
        <dbReference type="ARBA" id="ARBA00022553"/>
    </source>
</evidence>
<feature type="transmembrane region" description="Helical" evidence="7">
    <location>
        <begin position="9"/>
        <end position="34"/>
    </location>
</feature>
<evidence type="ECO:0000313" key="9">
    <source>
        <dbReference type="EMBL" id="BDT57989.1"/>
    </source>
</evidence>
<dbReference type="SMART" id="SM00388">
    <property type="entry name" value="HisKA"/>
    <property type="match status" value="1"/>
</dbReference>
<dbReference type="Pfam" id="PF00672">
    <property type="entry name" value="HAMP"/>
    <property type="match status" value="1"/>
</dbReference>
<keyword evidence="5 9" id="KW-0418">Kinase</keyword>
<keyword evidence="7" id="KW-0812">Transmembrane</keyword>
<reference evidence="9" key="1">
    <citation type="submission" date="2022-11" db="EMBL/GenBank/DDBJ databases">
        <title>Isolation and characterization of PLA-degrading bacterium Massilia sp. from Antarctic soil.</title>
        <authorList>
            <person name="Sato K."/>
            <person name="Gomez-Fuentes C."/>
            <person name="Ahmad S.A."/>
            <person name="Zulkharnain A."/>
        </authorList>
    </citation>
    <scope>NUCLEOTIDE SEQUENCE</scope>
    <source>
        <strain evidence="9">N-3</strain>
    </source>
</reference>
<dbReference type="PANTHER" id="PTHR45436">
    <property type="entry name" value="SENSOR HISTIDINE KINASE YKOH"/>
    <property type="match status" value="1"/>
</dbReference>
<sequence>MPGSIRRSLFAALAGFTILICLCYTGLAVVIAYVTEDVLVERLLEREAAAIEAQAARGGGPPRPASDLVTVHTSRDTLPAVVRLAAAPGDLRAEVFTRTGQHYHLMVRELPDGAGTRRMYLLADVAPVLVVSKVVQDVGGVLIFVAMALIGLALLLAWLLARRLVRPLRLLAHEAQALRPGGTASFSARGRPDEIGILAERLETGFSALQAALRRERDFTRDVGHELRTPLTVMNNTLALASTRPLGLHELGQLQAGVDELRATTEVLFALARAEHVGLENFDLRACIEAALLRLPGAQAWDEERLALTLPERLQVQGNQHLAHLLVTNCLGNALFHGGPHTRLAIAHENGRLFIANTVDAAHAGRVQGFAHGQNLLQRAARSMGWEIAFQPGDMCYRVEILPLPAP</sequence>
<accession>A0ABM8C461</accession>
<dbReference type="CDD" id="cd00082">
    <property type="entry name" value="HisKA"/>
    <property type="match status" value="1"/>
</dbReference>
<feature type="domain" description="HAMP" evidence="8">
    <location>
        <begin position="162"/>
        <end position="214"/>
    </location>
</feature>
<evidence type="ECO:0000256" key="2">
    <source>
        <dbReference type="ARBA" id="ARBA00012438"/>
    </source>
</evidence>
<evidence type="ECO:0000256" key="7">
    <source>
        <dbReference type="SAM" id="Phobius"/>
    </source>
</evidence>
<dbReference type="EC" id="2.7.13.3" evidence="2"/>
<keyword evidence="6" id="KW-0902">Two-component regulatory system</keyword>
<dbReference type="InterPro" id="IPR003660">
    <property type="entry name" value="HAMP_dom"/>
</dbReference>
<dbReference type="InterPro" id="IPR050428">
    <property type="entry name" value="TCS_sensor_his_kinase"/>
</dbReference>
<evidence type="ECO:0000256" key="1">
    <source>
        <dbReference type="ARBA" id="ARBA00000085"/>
    </source>
</evidence>
<evidence type="ECO:0000256" key="5">
    <source>
        <dbReference type="ARBA" id="ARBA00022777"/>
    </source>
</evidence>
<evidence type="ECO:0000259" key="8">
    <source>
        <dbReference type="PROSITE" id="PS50885"/>
    </source>
</evidence>
<dbReference type="SUPFAM" id="SSF47384">
    <property type="entry name" value="Homodimeric domain of signal transducing histidine kinase"/>
    <property type="match status" value="1"/>
</dbReference>